<dbReference type="InterPro" id="IPR046233">
    <property type="entry name" value="DUF6266"/>
</dbReference>
<dbReference type="Pfam" id="PF19781">
    <property type="entry name" value="DUF6266"/>
    <property type="match status" value="1"/>
</dbReference>
<reference evidence="1 2" key="1">
    <citation type="submission" date="2020-08" db="EMBL/GenBank/DDBJ databases">
        <title>Genome public.</title>
        <authorList>
            <person name="Liu C."/>
            <person name="Sun Q."/>
        </authorList>
    </citation>
    <scope>NUCLEOTIDE SEQUENCE [LARGE SCALE GENOMIC DNA]</scope>
    <source>
        <strain evidence="1 2">NSJ-56</strain>
    </source>
</reference>
<comment type="caution">
    <text evidence="1">The sequence shown here is derived from an EMBL/GenBank/DDBJ whole genome shotgun (WGS) entry which is preliminary data.</text>
</comment>
<proteinExistence type="predicted"/>
<dbReference type="EMBL" id="JACOOH010000002">
    <property type="protein sequence ID" value="MBC5620376.1"/>
    <property type="molecule type" value="Genomic_DNA"/>
</dbReference>
<name>A0ABR7CXG6_9BACT</name>
<organism evidence="1 2">
    <name type="scientific">Butyricimonas hominis</name>
    <dbReference type="NCBI Taxonomy" id="2763032"/>
    <lineage>
        <taxon>Bacteria</taxon>
        <taxon>Pseudomonadati</taxon>
        <taxon>Bacteroidota</taxon>
        <taxon>Bacteroidia</taxon>
        <taxon>Bacteroidales</taxon>
        <taxon>Odoribacteraceae</taxon>
        <taxon>Butyricimonas</taxon>
    </lineage>
</organism>
<keyword evidence="2" id="KW-1185">Reference proteome</keyword>
<dbReference type="Proteomes" id="UP000646484">
    <property type="component" value="Unassembled WGS sequence"/>
</dbReference>
<evidence type="ECO:0008006" key="3">
    <source>
        <dbReference type="Google" id="ProtNLM"/>
    </source>
</evidence>
<gene>
    <name evidence="1" type="ORF">H8S64_04630</name>
</gene>
<dbReference type="RefSeq" id="WP_186975169.1">
    <property type="nucleotide sequence ID" value="NZ_JACOOH010000002.1"/>
</dbReference>
<sequence length="220" mass="24249">MVLFRSLFFGEVRKSIGNVTTYSGAKGYSVGRTRRMKIRNPKTPGHLRQRAKMKELLRLSLYFAPAAELGFPGRTAGTSCYNAFVKENMGAITATESESGEVVATVNYDQVVCASGYLTSLANVEVTVDTAAKKVNVTQEAQTYWSAVANPNDVLYVAMYEKEKQEMVVTGCRNRKESGSTSIALGKNWAVENLVIYAFMLSKDKRKASRSIVLQPTSNE</sequence>
<protein>
    <recommendedName>
        <fullName evidence="3">BIG2 domain-containing protein</fullName>
    </recommendedName>
</protein>
<evidence type="ECO:0000313" key="1">
    <source>
        <dbReference type="EMBL" id="MBC5620376.1"/>
    </source>
</evidence>
<accession>A0ABR7CXG6</accession>
<evidence type="ECO:0000313" key="2">
    <source>
        <dbReference type="Proteomes" id="UP000646484"/>
    </source>
</evidence>